<gene>
    <name evidence="8" type="ORF">COB67_09465</name>
</gene>
<feature type="transmembrane region" description="Helical" evidence="6">
    <location>
        <begin position="643"/>
        <end position="663"/>
    </location>
</feature>
<organism evidence="8 9">
    <name type="scientific">SAR324 cluster bacterium</name>
    <dbReference type="NCBI Taxonomy" id="2024889"/>
    <lineage>
        <taxon>Bacteria</taxon>
        <taxon>Deltaproteobacteria</taxon>
        <taxon>SAR324 cluster</taxon>
    </lineage>
</organism>
<evidence type="ECO:0000256" key="3">
    <source>
        <dbReference type="ARBA" id="ARBA00022692"/>
    </source>
</evidence>
<dbReference type="EMBL" id="NVSR01000077">
    <property type="protein sequence ID" value="PCI27071.1"/>
    <property type="molecule type" value="Genomic_DNA"/>
</dbReference>
<keyword evidence="4 6" id="KW-1133">Transmembrane helix</keyword>
<dbReference type="PANTHER" id="PTHR33406">
    <property type="entry name" value="MEMBRANE PROTEIN MJ1562-RELATED"/>
    <property type="match status" value="1"/>
</dbReference>
<comment type="caution">
    <text evidence="8">The sequence shown here is derived from an EMBL/GenBank/DDBJ whole genome shotgun (WGS) entry which is preliminary data.</text>
</comment>
<feature type="domain" description="SSD" evidence="7">
    <location>
        <begin position="259"/>
        <end position="384"/>
    </location>
</feature>
<feature type="transmembrane region" description="Helical" evidence="6">
    <location>
        <begin position="233"/>
        <end position="252"/>
    </location>
</feature>
<dbReference type="AlphaFoldDB" id="A0A2A4T179"/>
<keyword evidence="3 6" id="KW-0812">Transmembrane</keyword>
<feature type="transmembrane region" description="Helical" evidence="6">
    <location>
        <begin position="415"/>
        <end position="435"/>
    </location>
</feature>
<feature type="transmembrane region" description="Helical" evidence="6">
    <location>
        <begin position="710"/>
        <end position="734"/>
    </location>
</feature>
<evidence type="ECO:0000259" key="7">
    <source>
        <dbReference type="PROSITE" id="PS50156"/>
    </source>
</evidence>
<feature type="transmembrane region" description="Helical" evidence="6">
    <location>
        <begin position="21"/>
        <end position="41"/>
    </location>
</feature>
<dbReference type="Proteomes" id="UP000218113">
    <property type="component" value="Unassembled WGS sequence"/>
</dbReference>
<dbReference type="SUPFAM" id="SSF82866">
    <property type="entry name" value="Multidrug efflux transporter AcrB transmembrane domain"/>
    <property type="match status" value="2"/>
</dbReference>
<feature type="transmembrane region" description="Helical" evidence="6">
    <location>
        <begin position="616"/>
        <end position="636"/>
    </location>
</feature>
<comment type="subcellular location">
    <subcellularLocation>
        <location evidence="1">Cell membrane</location>
        <topology evidence="1">Multi-pass membrane protein</topology>
    </subcellularLocation>
</comment>
<evidence type="ECO:0000313" key="9">
    <source>
        <dbReference type="Proteomes" id="UP000218113"/>
    </source>
</evidence>
<reference evidence="9" key="1">
    <citation type="submission" date="2017-08" db="EMBL/GenBank/DDBJ databases">
        <title>A dynamic microbial community with high functional redundancy inhabits the cold, oxic subseafloor aquifer.</title>
        <authorList>
            <person name="Tully B.J."/>
            <person name="Wheat C.G."/>
            <person name="Glazer B.T."/>
            <person name="Huber J.A."/>
        </authorList>
    </citation>
    <scope>NUCLEOTIDE SEQUENCE [LARGE SCALE GENOMIC DNA]</scope>
</reference>
<dbReference type="PROSITE" id="PS50156">
    <property type="entry name" value="SSD"/>
    <property type="match status" value="1"/>
</dbReference>
<evidence type="ECO:0000256" key="5">
    <source>
        <dbReference type="ARBA" id="ARBA00023136"/>
    </source>
</evidence>
<evidence type="ECO:0000256" key="2">
    <source>
        <dbReference type="ARBA" id="ARBA00022475"/>
    </source>
</evidence>
<evidence type="ECO:0000256" key="6">
    <source>
        <dbReference type="SAM" id="Phobius"/>
    </source>
</evidence>
<dbReference type="InterPro" id="IPR000731">
    <property type="entry name" value="SSD"/>
</dbReference>
<name>A0A2A4T179_9DELT</name>
<dbReference type="InterPro" id="IPR004869">
    <property type="entry name" value="MMPL_dom"/>
</dbReference>
<feature type="transmembrane region" description="Helical" evidence="6">
    <location>
        <begin position="331"/>
        <end position="350"/>
    </location>
</feature>
<sequence>MNSKNKQQQGSIAVYTKWIIKWRYLVVLASIAVALVFASGMSRLAFTTDYRVFFAETNPFLESYEALEKVYSKNDNVLLVLAPKDKQVFSKNFLSAVEELTKESWLIPNTYRVDSLSNFQHILADEEGLVVRDLVSNAERLTPAQIEEIKKVAVNEPLLKNRMITSKADVTAISVSIRLPEDDQASQLAVGEIATHVRNLKVEFKKKYPEIDLYLTGNVMLSNAFPESSMNDMATLIPIMYLVILIITVFMLRSFLGTLATLFVIILSTITAMGAAGWMGIQLTPPSASAPTIILTLAVADSIHVLISMLQFMKNGSTRNEALIESMRINFTPVVVTSVTTAVGFLGLNFSEAPPFHDLGNMTAIGVMGALVYSLFFLPALVSILPIKVKVTADAEKQTSMLNLANWIIKHHSKILWSTVAVVIFLVAMLPRLTLNDNFVEYFDKGVEFRDDSDFTVDNLTGIYDIHFSLGAGESSGINNPEYMKKVDDFAIWLRTQPEVVNVNALTDTFKRLNKSLHDGDEQWYKLPDNRDLTAQYLLLYEMSLPLGLDLNNQINVDKSSTRVVVTLDDLSTAEMKDLKQRAEDWLRKNAPEHMFSEGTSITMMFSFITSTNAKGLLIGTIISLFFITLVLIIVLRSFKYGMLSLLPNVIPIAMAYGIWSIVDGEVGLAAATVATITLGIVVDDTVHFLAKYLRARREQGLGSHDAVRYAFSTVGKALIATSLILSSGFIILAQSTFKLNSQMGSLTTITIVLALAIDFLFLPALLIKVEGKKAEKTPSTQTVLQTKSA</sequence>
<feature type="transmembrane region" description="Helical" evidence="6">
    <location>
        <begin position="259"/>
        <end position="281"/>
    </location>
</feature>
<evidence type="ECO:0000256" key="1">
    <source>
        <dbReference type="ARBA" id="ARBA00004651"/>
    </source>
</evidence>
<dbReference type="GO" id="GO:0005886">
    <property type="term" value="C:plasma membrane"/>
    <property type="evidence" value="ECO:0007669"/>
    <property type="project" value="UniProtKB-SubCell"/>
</dbReference>
<accession>A0A2A4T179</accession>
<evidence type="ECO:0000256" key="4">
    <source>
        <dbReference type="ARBA" id="ARBA00022989"/>
    </source>
</evidence>
<feature type="transmembrane region" description="Helical" evidence="6">
    <location>
        <begin position="669"/>
        <end position="690"/>
    </location>
</feature>
<dbReference type="InterPro" id="IPR050545">
    <property type="entry name" value="Mycobact_MmpL"/>
</dbReference>
<protein>
    <submittedName>
        <fullName evidence="8">RND transporter</fullName>
    </submittedName>
</protein>
<feature type="transmembrane region" description="Helical" evidence="6">
    <location>
        <begin position="362"/>
        <end position="387"/>
    </location>
</feature>
<feature type="transmembrane region" description="Helical" evidence="6">
    <location>
        <begin position="746"/>
        <end position="768"/>
    </location>
</feature>
<dbReference type="Pfam" id="PF03176">
    <property type="entry name" value="MMPL"/>
    <property type="match status" value="2"/>
</dbReference>
<proteinExistence type="predicted"/>
<dbReference type="Gene3D" id="1.20.1640.10">
    <property type="entry name" value="Multidrug efflux transporter AcrB transmembrane domain"/>
    <property type="match status" value="2"/>
</dbReference>
<dbReference type="PANTHER" id="PTHR33406:SF12">
    <property type="entry name" value="BLR2997 PROTEIN"/>
    <property type="match status" value="1"/>
</dbReference>
<feature type="transmembrane region" description="Helical" evidence="6">
    <location>
        <begin position="293"/>
        <end position="310"/>
    </location>
</feature>
<evidence type="ECO:0000313" key="8">
    <source>
        <dbReference type="EMBL" id="PCI27071.1"/>
    </source>
</evidence>
<keyword evidence="2" id="KW-1003">Cell membrane</keyword>
<keyword evidence="5 6" id="KW-0472">Membrane</keyword>